<evidence type="ECO:0000313" key="3">
    <source>
        <dbReference type="Proteomes" id="UP000265916"/>
    </source>
</evidence>
<proteinExistence type="predicted"/>
<dbReference type="AlphaFoldDB" id="A0A3A1YT31"/>
<dbReference type="InterPro" id="IPR043148">
    <property type="entry name" value="TagF_C"/>
</dbReference>
<reference evidence="2 3" key="1">
    <citation type="submission" date="2017-08" db="EMBL/GenBank/DDBJ databases">
        <title>Reclassification of Bisgaard taxon 37 and 44.</title>
        <authorList>
            <person name="Christensen H."/>
        </authorList>
    </citation>
    <scope>NUCLEOTIDE SEQUENCE [LARGE SCALE GENOMIC DNA]</scope>
    <source>
        <strain evidence="2 3">111</strain>
    </source>
</reference>
<dbReference type="Gene3D" id="3.40.50.12580">
    <property type="match status" value="1"/>
</dbReference>
<dbReference type="EMBL" id="NRJG01000003">
    <property type="protein sequence ID" value="RIY40795.1"/>
    <property type="molecule type" value="Genomic_DNA"/>
</dbReference>
<feature type="compositionally biased region" description="Polar residues" evidence="1">
    <location>
        <begin position="428"/>
        <end position="445"/>
    </location>
</feature>
<evidence type="ECO:0000256" key="1">
    <source>
        <dbReference type="SAM" id="MobiDB-lite"/>
    </source>
</evidence>
<dbReference type="SUPFAM" id="SSF53756">
    <property type="entry name" value="UDP-Glycosyltransferase/glycogen phosphorylase"/>
    <property type="match status" value="1"/>
</dbReference>
<name>A0A3A1YT31_9GAMM</name>
<gene>
    <name evidence="2" type="ORF">CKF58_00105</name>
</gene>
<dbReference type="GO" id="GO:0047355">
    <property type="term" value="F:CDP-glycerol glycerophosphotransferase activity"/>
    <property type="evidence" value="ECO:0007669"/>
    <property type="project" value="InterPro"/>
</dbReference>
<feature type="compositionally biased region" description="Low complexity" evidence="1">
    <location>
        <begin position="413"/>
        <end position="427"/>
    </location>
</feature>
<protein>
    <recommendedName>
        <fullName evidence="4">CDP-Glycerol:Poly(Glycerophosphate) glycerophosphotransferase</fullName>
    </recommendedName>
</protein>
<keyword evidence="3" id="KW-1185">Reference proteome</keyword>
<dbReference type="Proteomes" id="UP000265916">
    <property type="component" value="Unassembled WGS sequence"/>
</dbReference>
<feature type="region of interest" description="Disordered" evidence="1">
    <location>
        <begin position="16"/>
        <end position="36"/>
    </location>
</feature>
<comment type="caution">
    <text evidence="2">The sequence shown here is derived from an EMBL/GenBank/DDBJ whole genome shotgun (WGS) entry which is preliminary data.</text>
</comment>
<accession>A0A3A1YT31</accession>
<evidence type="ECO:0000313" key="2">
    <source>
        <dbReference type="EMBL" id="RIY40795.1"/>
    </source>
</evidence>
<dbReference type="GO" id="GO:0016020">
    <property type="term" value="C:membrane"/>
    <property type="evidence" value="ECO:0007669"/>
    <property type="project" value="InterPro"/>
</dbReference>
<dbReference type="InterPro" id="IPR007554">
    <property type="entry name" value="Glycerophosphate_synth"/>
</dbReference>
<feature type="region of interest" description="Disordered" evidence="1">
    <location>
        <begin position="410"/>
        <end position="455"/>
    </location>
</feature>
<dbReference type="RefSeq" id="WP_222987620.1">
    <property type="nucleotide sequence ID" value="NZ_JBHSSP010000022.1"/>
</dbReference>
<dbReference type="Pfam" id="PF04464">
    <property type="entry name" value="Glyphos_transf"/>
    <property type="match status" value="1"/>
</dbReference>
<evidence type="ECO:0008006" key="4">
    <source>
        <dbReference type="Google" id="ProtNLM"/>
    </source>
</evidence>
<organism evidence="2 3">
    <name type="scientific">Psittacicella hinzii</name>
    <dbReference type="NCBI Taxonomy" id="2028575"/>
    <lineage>
        <taxon>Bacteria</taxon>
        <taxon>Pseudomonadati</taxon>
        <taxon>Pseudomonadota</taxon>
        <taxon>Gammaproteobacteria</taxon>
        <taxon>Pasteurellales</taxon>
        <taxon>Psittacicellaceae</taxon>
        <taxon>Psittacicella</taxon>
    </lineage>
</organism>
<sequence>MFFRDALINYSRKLQSNASTTGKPKPKAAPASSTLDTSHINPYKRIVHAIHTGEGMTHGPSHLSMWIPFFVQAGVDFVVIVRNRDLFNWVIREFPYVDVVYAKTPQDIENVFLSLPVLKAIYYISNTGNLIHSLRFNDYQHIFLGHGDSDKTASAHKFFRVYDQVWVAGQAHIDRFANTGFNTAHMEFVKIGRPTLANVIKLTDSDWRQRPLHFLYLPTWEGVYEEGNYSSVTLAAQMLQHLATTYNAPVTTKFHPVTGSRNKMLANVNTDVQKVLEQTGVEFAIANRLTPVSDLLLNANIFICDISAVVSECIAANGPIFVYIPQDKEIKIAKSNMDYNYYAYTFSTLEELYSQLEQVLNGNDYKAQARQEAREYLLGKTQTQNDEFIAQVQAISQSVIDSLNNPLRDENAQENAQEQVTEQAQVASKETTSPTLNSKNDTYVNPQVEVRERTN</sequence>